<dbReference type="AlphaFoldDB" id="A0A0G3M2U4"/>
<name>A0A0G3M2U4_CHRGL</name>
<dbReference type="Proteomes" id="UP000035213">
    <property type="component" value="Chromosome"/>
</dbReference>
<gene>
    <name evidence="1" type="ORF">OK18_00645</name>
</gene>
<evidence type="ECO:0000313" key="2">
    <source>
        <dbReference type="Proteomes" id="UP000035213"/>
    </source>
</evidence>
<dbReference type="RefSeq" id="WP_053326736.1">
    <property type="nucleotide sequence ID" value="NZ_CP009928.1"/>
</dbReference>
<sequence>MERDIMQDTLGLFEEHFNKQVFRITFKFRDFQVVLLKKDLNKNMNEFQILLDGIVQKLIKKNGKWQFEHGEDPDLAEDIWRQIALRYRF</sequence>
<proteinExistence type="predicted"/>
<protein>
    <submittedName>
        <fullName evidence="1">Uncharacterized protein</fullName>
    </submittedName>
</protein>
<accession>A0A0G3M2U4</accession>
<organism evidence="1 2">
    <name type="scientific">Chryseobacterium gallinarum</name>
    <dbReference type="NCBI Taxonomy" id="1324352"/>
    <lineage>
        <taxon>Bacteria</taxon>
        <taxon>Pseudomonadati</taxon>
        <taxon>Bacteroidota</taxon>
        <taxon>Flavobacteriia</taxon>
        <taxon>Flavobacteriales</taxon>
        <taxon>Weeksellaceae</taxon>
        <taxon>Chryseobacterium group</taxon>
        <taxon>Chryseobacterium</taxon>
    </lineage>
</organism>
<dbReference type="KEGG" id="cgn:OK18_00645"/>
<dbReference type="EMBL" id="CP009928">
    <property type="protein sequence ID" value="AKK71342.1"/>
    <property type="molecule type" value="Genomic_DNA"/>
</dbReference>
<dbReference type="OrthoDB" id="1263655at2"/>
<evidence type="ECO:0000313" key="1">
    <source>
        <dbReference type="EMBL" id="AKK71342.1"/>
    </source>
</evidence>
<reference evidence="1 2" key="1">
    <citation type="submission" date="2014-11" db="EMBL/GenBank/DDBJ databases">
        <authorList>
            <person name="Park G.-S."/>
            <person name="Hong S.-J."/>
            <person name="Jung B.K."/>
            <person name="Khan A.R."/>
            <person name="Kwak Y."/>
            <person name="Shin J.-H."/>
        </authorList>
    </citation>
    <scope>NUCLEOTIDE SEQUENCE [LARGE SCALE GENOMIC DNA]</scope>
    <source>
        <strain evidence="1 2">DSM 27622</strain>
    </source>
</reference>
<dbReference type="PATRIC" id="fig|1324352.5.peg.139"/>